<evidence type="ECO:0000256" key="1">
    <source>
        <dbReference type="ARBA" id="ARBA00000798"/>
    </source>
</evidence>
<dbReference type="EMBL" id="JABAHZ010000001">
    <property type="protein sequence ID" value="NLR77337.1"/>
    <property type="molecule type" value="Genomic_DNA"/>
</dbReference>
<dbReference type="AlphaFoldDB" id="A0A847SES3"/>
<dbReference type="PANTHER" id="PTHR43856">
    <property type="entry name" value="CARDIOLIPIN HYDROLASE"/>
    <property type="match status" value="1"/>
</dbReference>
<dbReference type="InterPro" id="IPR025202">
    <property type="entry name" value="PLD-like_dom"/>
</dbReference>
<dbReference type="EC" id="3.1.4.4" evidence="3"/>
<evidence type="ECO:0000256" key="5">
    <source>
        <dbReference type="ARBA" id="ARBA00022963"/>
    </source>
</evidence>
<evidence type="ECO:0000256" key="3">
    <source>
        <dbReference type="ARBA" id="ARBA00012027"/>
    </source>
</evidence>
<gene>
    <name evidence="9" type="ORF">HGH91_01795</name>
</gene>
<dbReference type="SUPFAM" id="SSF56024">
    <property type="entry name" value="Phospholipase D/nuclease"/>
    <property type="match status" value="2"/>
</dbReference>
<evidence type="ECO:0000256" key="7">
    <source>
        <dbReference type="SAM" id="MobiDB-lite"/>
    </source>
</evidence>
<comment type="similarity">
    <text evidence="2">Belongs to the phospholipase D family.</text>
</comment>
<feature type="compositionally biased region" description="Basic and acidic residues" evidence="7">
    <location>
        <begin position="229"/>
        <end position="244"/>
    </location>
</feature>
<evidence type="ECO:0000313" key="9">
    <source>
        <dbReference type="EMBL" id="NLR77337.1"/>
    </source>
</evidence>
<dbReference type="InterPro" id="IPR051406">
    <property type="entry name" value="PLD_domain"/>
</dbReference>
<dbReference type="GO" id="GO:0016042">
    <property type="term" value="P:lipid catabolic process"/>
    <property type="evidence" value="ECO:0007669"/>
    <property type="project" value="UniProtKB-KW"/>
</dbReference>
<evidence type="ECO:0000256" key="2">
    <source>
        <dbReference type="ARBA" id="ARBA00008664"/>
    </source>
</evidence>
<dbReference type="PANTHER" id="PTHR43856:SF1">
    <property type="entry name" value="MITOCHONDRIAL CARDIOLIPIN HYDROLASE"/>
    <property type="match status" value="1"/>
</dbReference>
<dbReference type="GO" id="GO:0004630">
    <property type="term" value="F:phospholipase D activity"/>
    <property type="evidence" value="ECO:0007669"/>
    <property type="project" value="UniProtKB-EC"/>
</dbReference>
<dbReference type="Proteomes" id="UP000552864">
    <property type="component" value="Unassembled WGS sequence"/>
</dbReference>
<dbReference type="PROSITE" id="PS50035">
    <property type="entry name" value="PLD"/>
    <property type="match status" value="1"/>
</dbReference>
<keyword evidence="6" id="KW-0443">Lipid metabolism</keyword>
<protein>
    <recommendedName>
        <fullName evidence="3">phospholipase D</fullName>
        <ecNumber evidence="3">3.1.4.4</ecNumber>
    </recommendedName>
</protein>
<comment type="caution">
    <text evidence="9">The sequence shown here is derived from an EMBL/GenBank/DDBJ whole genome shotgun (WGS) entry which is preliminary data.</text>
</comment>
<dbReference type="RefSeq" id="WP_168736743.1">
    <property type="nucleotide sequence ID" value="NZ_JABAHZ010000001.1"/>
</dbReference>
<proteinExistence type="inferred from homology"/>
<feature type="region of interest" description="Disordered" evidence="7">
    <location>
        <begin position="218"/>
        <end position="244"/>
    </location>
</feature>
<keyword evidence="10" id="KW-1185">Reference proteome</keyword>
<feature type="region of interest" description="Disordered" evidence="7">
    <location>
        <begin position="561"/>
        <end position="593"/>
    </location>
</feature>
<reference evidence="9 10" key="1">
    <citation type="submission" date="2020-04" db="EMBL/GenBank/DDBJ databases">
        <authorList>
            <person name="Yin C."/>
        </authorList>
    </citation>
    <scope>NUCLEOTIDE SEQUENCE [LARGE SCALE GENOMIC DNA]</scope>
    <source>
        <strain evidence="9 10">Ak56</strain>
    </source>
</reference>
<keyword evidence="5" id="KW-0442">Lipid degradation</keyword>
<feature type="compositionally biased region" description="Basic residues" evidence="7">
    <location>
        <begin position="572"/>
        <end position="593"/>
    </location>
</feature>
<keyword evidence="4" id="KW-0378">Hydrolase</keyword>
<feature type="domain" description="PLD phosphodiesterase" evidence="8">
    <location>
        <begin position="463"/>
        <end position="494"/>
    </location>
</feature>
<organism evidence="9 10">
    <name type="scientific">Chitinophaga eiseniae</name>
    <dbReference type="NCBI Taxonomy" id="634771"/>
    <lineage>
        <taxon>Bacteria</taxon>
        <taxon>Pseudomonadati</taxon>
        <taxon>Bacteroidota</taxon>
        <taxon>Chitinophagia</taxon>
        <taxon>Chitinophagales</taxon>
        <taxon>Chitinophagaceae</taxon>
        <taxon>Chitinophaga</taxon>
    </lineage>
</organism>
<name>A0A847SES3_9BACT</name>
<dbReference type="Pfam" id="PF13091">
    <property type="entry name" value="PLDc_2"/>
    <property type="match status" value="2"/>
</dbReference>
<evidence type="ECO:0000259" key="8">
    <source>
        <dbReference type="PROSITE" id="PS50035"/>
    </source>
</evidence>
<accession>A0A847SES3</accession>
<dbReference type="Gene3D" id="3.30.870.10">
    <property type="entry name" value="Endonuclease Chain A"/>
    <property type="match status" value="2"/>
</dbReference>
<dbReference type="CDD" id="cd09173">
    <property type="entry name" value="PLDc_Nuc_like_unchar1_2"/>
    <property type="match status" value="1"/>
</dbReference>
<evidence type="ECO:0000256" key="4">
    <source>
        <dbReference type="ARBA" id="ARBA00022801"/>
    </source>
</evidence>
<comment type="catalytic activity">
    <reaction evidence="1">
        <text>a 1,2-diacyl-sn-glycero-3-phosphocholine + H2O = a 1,2-diacyl-sn-glycero-3-phosphate + choline + H(+)</text>
        <dbReference type="Rhea" id="RHEA:14445"/>
        <dbReference type="ChEBI" id="CHEBI:15354"/>
        <dbReference type="ChEBI" id="CHEBI:15377"/>
        <dbReference type="ChEBI" id="CHEBI:15378"/>
        <dbReference type="ChEBI" id="CHEBI:57643"/>
        <dbReference type="ChEBI" id="CHEBI:58608"/>
        <dbReference type="EC" id="3.1.4.4"/>
    </reaction>
</comment>
<evidence type="ECO:0000256" key="6">
    <source>
        <dbReference type="ARBA" id="ARBA00023098"/>
    </source>
</evidence>
<dbReference type="GO" id="GO:0006793">
    <property type="term" value="P:phosphorus metabolic process"/>
    <property type="evidence" value="ECO:0007669"/>
    <property type="project" value="UniProtKB-ARBA"/>
</dbReference>
<sequence>MYAQAYANNDLAFIRWSYDQKIPQCLGFCLERIDKATGVATILPAWVGFENQKNEQWKARDTSIWPVQKFNWRDFTATRGKTYSYNVIPMVGTPGNLKQITDKSLHLHTNEVTLSPGSGNIKAYFNRGIISTQSVSHAIEGPNHTPSSPKLMTSIQTPGNELRERLMGQIKDALMEIIQEVKTKGGECYAALYELNDPELIDGLLSLGKKLHIILSNAGANGDDDPNANEDKLPEDQRSSRRRLHDAGIDITDRILGNGHIGHNKFLVYVNSQGKAERVLSGSTNWTYTGMCAQTNNAILITSPELAKSYLDYWKALKADDAEQGADFRTNNDEAHPVNIAPTKIDLWFSPNTTKKTKPASNPAAPGDMAEVFELMEKAQKSIQFLAFQPGSPSILTKALEIQQANPKLYIRGAATDAKAVSDYNTSLLANESNKIDTVVAASNIKDQFAYWEQELLKSSNFAHAIIHDKIVVIDAYGDNPVVITGSHNLGYKASYANDENLLIIKGNKELANAYVVHVMDVYDHYRWRYILQSSPSLADAYHGLKTTDAWQDWYFKQAAKSSSQTESKPKSTPKPKAKPAPKPKAKKAAKAE</sequence>
<dbReference type="GO" id="GO:0016891">
    <property type="term" value="F:RNA endonuclease activity producing 5'-phosphomonoesters, hydrolytic mechanism"/>
    <property type="evidence" value="ECO:0007669"/>
    <property type="project" value="TreeGrafter"/>
</dbReference>
<dbReference type="InterPro" id="IPR001736">
    <property type="entry name" value="PLipase_D/transphosphatidylase"/>
</dbReference>
<evidence type="ECO:0000313" key="10">
    <source>
        <dbReference type="Proteomes" id="UP000552864"/>
    </source>
</evidence>